<feature type="compositionally biased region" description="Low complexity" evidence="1">
    <location>
        <begin position="173"/>
        <end position="188"/>
    </location>
</feature>
<comment type="caution">
    <text evidence="3">The sequence shown here is derived from an EMBL/GenBank/DDBJ whole genome shotgun (WGS) entry which is preliminary data.</text>
</comment>
<sequence>MGTPNPFISNGTCYFGPNQKASSQFLPCGNDLFGRQTCCQAGDVCLSNHACYNGRFGVTYLAGCSDPEYRDGVCPDKGAFSDQPWAGLVYCNGTSNQWVACKEKKKESTLTDADACWCPETSRTVAFTAPSVLDNTATVPTSAGGSMGFNAGYVPSMTLPGGGGGGGGGGSGQATSSQPTATRTSPSSTGGGQGTPTAPPTEPPSSGGGMSSGAKIGVGVGVAAGGLVLLAAVLFLFFQRRRRRQQQRGSELDGEGKLHRESSSGGATATATATAPATPGTPATTVVSELDSRAARPWSMRSELADTHLNPATPTTAGHSPGLAPVDEEGKDTKYIQAPEQWGSRWRRDGGAYGQQGPIAELPG</sequence>
<protein>
    <submittedName>
        <fullName evidence="3">Uncharacterized protein</fullName>
    </submittedName>
</protein>
<feature type="compositionally biased region" description="Low complexity" evidence="1">
    <location>
        <begin position="265"/>
        <end position="284"/>
    </location>
</feature>
<dbReference type="STRING" id="1093900.A0A507AYW8"/>
<dbReference type="RefSeq" id="XP_030993355.1">
    <property type="nucleotide sequence ID" value="XM_031142388.1"/>
</dbReference>
<dbReference type="OrthoDB" id="4148662at2759"/>
<feature type="region of interest" description="Disordered" evidence="1">
    <location>
        <begin position="345"/>
        <end position="364"/>
    </location>
</feature>
<feature type="compositionally biased region" description="Gly residues" evidence="1">
    <location>
        <begin position="160"/>
        <end position="172"/>
    </location>
</feature>
<evidence type="ECO:0000313" key="3">
    <source>
        <dbReference type="EMBL" id="TPX11644.1"/>
    </source>
</evidence>
<feature type="compositionally biased region" description="Basic and acidic residues" evidence="1">
    <location>
        <begin position="250"/>
        <end position="262"/>
    </location>
</feature>
<feature type="region of interest" description="Disordered" evidence="1">
    <location>
        <begin position="308"/>
        <end position="332"/>
    </location>
</feature>
<dbReference type="GeneID" id="41975070"/>
<keyword evidence="2" id="KW-0472">Membrane</keyword>
<dbReference type="Proteomes" id="UP000319257">
    <property type="component" value="Unassembled WGS sequence"/>
</dbReference>
<dbReference type="InParanoid" id="A0A507AYW8"/>
<keyword evidence="2" id="KW-0812">Transmembrane</keyword>
<evidence type="ECO:0000256" key="2">
    <source>
        <dbReference type="SAM" id="Phobius"/>
    </source>
</evidence>
<keyword evidence="2" id="KW-1133">Transmembrane helix</keyword>
<organism evidence="3 4">
    <name type="scientific">Thyridium curvatum</name>
    <dbReference type="NCBI Taxonomy" id="1093900"/>
    <lineage>
        <taxon>Eukaryota</taxon>
        <taxon>Fungi</taxon>
        <taxon>Dikarya</taxon>
        <taxon>Ascomycota</taxon>
        <taxon>Pezizomycotina</taxon>
        <taxon>Sordariomycetes</taxon>
        <taxon>Sordariomycetidae</taxon>
        <taxon>Thyridiales</taxon>
        <taxon>Thyridiaceae</taxon>
        <taxon>Thyridium</taxon>
    </lineage>
</organism>
<keyword evidence="4" id="KW-1185">Reference proteome</keyword>
<accession>A0A507AYW8</accession>
<feature type="region of interest" description="Disordered" evidence="1">
    <location>
        <begin position="160"/>
        <end position="210"/>
    </location>
</feature>
<dbReference type="EMBL" id="SKBQ01000047">
    <property type="protein sequence ID" value="TPX11644.1"/>
    <property type="molecule type" value="Genomic_DNA"/>
</dbReference>
<dbReference type="AlphaFoldDB" id="A0A507AYW8"/>
<reference evidence="3 4" key="1">
    <citation type="submission" date="2019-06" db="EMBL/GenBank/DDBJ databases">
        <title>Draft genome sequence of the filamentous fungus Phialemoniopsis curvata isolated from diesel fuel.</title>
        <authorList>
            <person name="Varaljay V.A."/>
            <person name="Lyon W.J."/>
            <person name="Crouch A.L."/>
            <person name="Drake C.E."/>
            <person name="Hollomon J.M."/>
            <person name="Nadeau L.J."/>
            <person name="Nunn H.S."/>
            <person name="Stevenson B.S."/>
            <person name="Bojanowski C.L."/>
            <person name="Crookes-Goodson W.J."/>
        </authorList>
    </citation>
    <scope>NUCLEOTIDE SEQUENCE [LARGE SCALE GENOMIC DNA]</scope>
    <source>
        <strain evidence="3 4">D216</strain>
    </source>
</reference>
<feature type="region of interest" description="Disordered" evidence="1">
    <location>
        <begin position="247"/>
        <end position="284"/>
    </location>
</feature>
<feature type="transmembrane region" description="Helical" evidence="2">
    <location>
        <begin position="216"/>
        <end position="238"/>
    </location>
</feature>
<name>A0A507AYW8_9PEZI</name>
<proteinExistence type="predicted"/>
<gene>
    <name evidence="3" type="ORF">E0L32_007623</name>
</gene>
<evidence type="ECO:0000313" key="4">
    <source>
        <dbReference type="Proteomes" id="UP000319257"/>
    </source>
</evidence>
<evidence type="ECO:0000256" key="1">
    <source>
        <dbReference type="SAM" id="MobiDB-lite"/>
    </source>
</evidence>